<evidence type="ECO:0000313" key="5">
    <source>
        <dbReference type="EMBL" id="KAK3098836.1"/>
    </source>
</evidence>
<dbReference type="Pfam" id="PF20252">
    <property type="entry name" value="BIG2_C"/>
    <property type="match status" value="1"/>
</dbReference>
<dbReference type="Pfam" id="PF16213">
    <property type="entry name" value="DCB"/>
    <property type="match status" value="1"/>
</dbReference>
<dbReference type="InterPro" id="IPR046455">
    <property type="entry name" value="Sec7/BIG1-like_C"/>
</dbReference>
<dbReference type="Proteomes" id="UP001186944">
    <property type="component" value="Unassembled WGS sequence"/>
</dbReference>
<keyword evidence="6" id="KW-1185">Reference proteome</keyword>
<dbReference type="InterPro" id="IPR015403">
    <property type="entry name" value="Mon2/Sec7/BIG1-like_HDS"/>
</dbReference>
<dbReference type="EMBL" id="VSWD01000007">
    <property type="protein sequence ID" value="KAK3098836.1"/>
    <property type="molecule type" value="Genomic_DNA"/>
</dbReference>
<dbReference type="Pfam" id="PF09324">
    <property type="entry name" value="Sec7-like_HDS"/>
    <property type="match status" value="1"/>
</dbReference>
<sequence>MEAVLTQIIKDTSGPKHSAVRKSCQAALDLLTSPGQVEVTPAHVMRERCLEPLQLALETKSKKLATSAIAGIQEVLKDERFQTSMEMETEEKWLPIQILNTVITTPCLSEELQVEIMKLLLNMTFTTGWCMTAKVITKVTQVYIDVYNTSTHSVRGTVRAALTQLLSSFTEKLSSSEPLGIEDGSDVMADFNPKGNAGRDGMSKDIVTILSYLTDKLEEAKGATQNKPSIPLLLEGVYTIIGQAPSDIRECKNFQEILWKRLCPVLISLLGTPNMESRTSIVRSHSREDLGRGSGCSSSAPNLQQATAKTIYNIAVSLVDLMGPVHSLRPVLESLFHRMLLYPPPQHRLDAIKAVMELVKSPESLINLAAPLLEEGKDDFNKASVNKNPNADIALLKLIVDSVQQSCHCNDSSVCIVSVQCIDGMLGALEEVSQGTAVTEVVCEATEKYYRCIEEQDSSRKSSISSLNNDGGAVEEIKNSTENSEELSQIADASEIQEKANSSFERNKDDSDEDSEICDMSKISPVRRQVLRQHSIIKEELERRYNKVGEKCYEKVEQKNAQELVAELTRHIPRWAQLGSVTEVDEALQNFASNFCIALYNKQRTDDPESCHMAILNADGVYVAVISMLSLCLRLVTCGWYNKHTETSTPPVTEKQFMDDILGCGLLLFLSPAWLNEIYRQICQHNILQSVLRIQNSALISLIKDIDGLGSHERGGQFLTNSQSSDTNRFMLTETAKTDYNAAEAGKKFSRRVLSKLWDGVLDVLSVLLNGQSSCGITSSLALLLGTEGAREESHRAREAICMSLNGLQKAARLCCTLGLQERCGSVFYELANTSCVLIDAPKSPVPDRKATGKPAFTSKAKPVRLHASHVLSMDVVMTTGLEMGSHSADCWKHVFRCSAFISELEHKYFSQGNNQSNLPKVQQEQAPETENQDIEETELYGVSMVTAVPVAPRINVTELIKQSSIESGWDRTRTGGGVLNSVQASQVLCGLSQEVDRLFEDAARDLNLNALLDFLTELCESSQQQLHKLTRHQLEEDTSLEPPLPLNALHLYRLQEVLMKIVHSDRPLLHLIRTWSVVSTYLIEAAGHKERNVSKMAVTCVHDFILAMLSNHPELPYFHVNELLCKTFENMLCLELCDGDVQDQIVCSICELVEACTADIKSGWRPLFGALRAVKIEYTTNEEVNEARQRHIAAVLDVFDVYLNTDNVLVFANATVDCILCLLKYVRGSGCDDSSDDDSDSGSDFAMTDTAGESLCIPALGYLKQCSSILQTMWKMPACPVFNGAHRIHTHNTEQLVDPTLPHMNMEEFTRHYSQADFLGKSETQLSTTKSTPVTDPVLNCKSESALMEVPDVSETDSSLDLEQKTDSSSLKSVDSGITEITSESTAGKDSKKSCISEDAPVDDTLQDSVSLLLLQNRPRLSYSHLTHDDLGTLDTMDTTSGILHVWFLLIDGLAGSVASCPKAYQPDTLDMLFQILKSSAEVPGPTFALFCVNRLLLPMIQGWLREGVRKLGYWESGATNFKQCCGMCTDLAVDFIQQFAGDKSTEVTRMVELMLKQLLDITIECVSQPIEVISRLGCSCIRHVVLSGGNYFSESLWQISAEALQSALDVTTFHLRQLMLLFQPSSDNFYGDVAQVKVAMRRDSSPGECQRLRHLAQQVFLLDAQMSESCGHMTVDSEEDKSFVFLLYKPGEENSLNPSDIVNRIPFRNLVIGLLSNQLLLQTIGTVLLSIDSLSIQHIKDTGSTQGMLKSLSTRNTVKMLQCLRNAYRLAVEFDSRPGLKFLIQKVAKTEVAVNLYKQTGASMVFYIHTLIHICSSLPKIDKDQVKLLSNIDHYSHIDVCRLNPEQLESKEKSSSNAKLFLQLLRSICDELCQEYVDILSDETTGRADRMGEQQVFFLIAQPDDMSEFMSKKKQQKSSSKESKKDSKTSDDMGILPTETVVLQEQVDTDEDVDSSDDDTSTVISEGTRVTSTKSKRQLREERRHEARIKSFTELLCTILGLFERLSDKQFYTLLPTVYPCVNQLVCHAQDQRLRDSLGRWVHRLGIMMDFVDKK</sequence>
<evidence type="ECO:0000256" key="1">
    <source>
        <dbReference type="ARBA" id="ARBA00004370"/>
    </source>
</evidence>
<feature type="region of interest" description="Disordered" evidence="3">
    <location>
        <begin position="497"/>
        <end position="518"/>
    </location>
</feature>
<feature type="region of interest" description="Disordered" evidence="3">
    <location>
        <begin position="1911"/>
        <end position="1979"/>
    </location>
</feature>
<comment type="caution">
    <text evidence="5">The sequence shown here is derived from an EMBL/GenBank/DDBJ whole genome shotgun (WGS) entry which is preliminary data.</text>
</comment>
<name>A0AA89C4D8_PINIB</name>
<reference evidence="5" key="1">
    <citation type="submission" date="2019-08" db="EMBL/GenBank/DDBJ databases">
        <title>The improved chromosome-level genome for the pearl oyster Pinctada fucata martensii using PacBio sequencing and Hi-C.</title>
        <authorList>
            <person name="Zheng Z."/>
        </authorList>
    </citation>
    <scope>NUCLEOTIDE SEQUENCE</scope>
    <source>
        <strain evidence="5">ZZ-2019</strain>
        <tissue evidence="5">Adductor muscle</tissue>
    </source>
</reference>
<dbReference type="GO" id="GO:0016020">
    <property type="term" value="C:membrane"/>
    <property type="evidence" value="ECO:0007669"/>
    <property type="project" value="UniProtKB-SubCell"/>
</dbReference>
<comment type="subcellular location">
    <subcellularLocation>
        <location evidence="1">Membrane</location>
    </subcellularLocation>
</comment>
<dbReference type="SMART" id="SM00222">
    <property type="entry name" value="Sec7"/>
    <property type="match status" value="1"/>
</dbReference>
<dbReference type="InterPro" id="IPR000904">
    <property type="entry name" value="Sec7_dom"/>
</dbReference>
<dbReference type="InterPro" id="IPR016024">
    <property type="entry name" value="ARM-type_fold"/>
</dbReference>
<dbReference type="GO" id="GO:0005085">
    <property type="term" value="F:guanyl-nucleotide exchange factor activity"/>
    <property type="evidence" value="ECO:0007669"/>
    <property type="project" value="InterPro"/>
</dbReference>
<organism evidence="5 6">
    <name type="scientific">Pinctada imbricata</name>
    <name type="common">Atlantic pearl-oyster</name>
    <name type="synonym">Pinctada martensii</name>
    <dbReference type="NCBI Taxonomy" id="66713"/>
    <lineage>
        <taxon>Eukaryota</taxon>
        <taxon>Metazoa</taxon>
        <taxon>Spiralia</taxon>
        <taxon>Lophotrochozoa</taxon>
        <taxon>Mollusca</taxon>
        <taxon>Bivalvia</taxon>
        <taxon>Autobranchia</taxon>
        <taxon>Pteriomorphia</taxon>
        <taxon>Pterioida</taxon>
        <taxon>Pterioidea</taxon>
        <taxon>Pteriidae</taxon>
        <taxon>Pinctada</taxon>
    </lineage>
</organism>
<feature type="compositionally biased region" description="Acidic residues" evidence="3">
    <location>
        <begin position="1949"/>
        <end position="1962"/>
    </location>
</feature>
<protein>
    <recommendedName>
        <fullName evidence="4">SEC7 domain-containing protein</fullName>
    </recommendedName>
</protein>
<proteinExistence type="predicted"/>
<evidence type="ECO:0000313" key="6">
    <source>
        <dbReference type="Proteomes" id="UP001186944"/>
    </source>
</evidence>
<accession>A0AA89C4D8</accession>
<evidence type="ECO:0000256" key="2">
    <source>
        <dbReference type="ARBA" id="ARBA00023136"/>
    </source>
</evidence>
<dbReference type="GO" id="GO:0032012">
    <property type="term" value="P:regulation of ARF protein signal transduction"/>
    <property type="evidence" value="ECO:0007669"/>
    <property type="project" value="InterPro"/>
</dbReference>
<dbReference type="InterPro" id="IPR032629">
    <property type="entry name" value="DCB_dom"/>
</dbReference>
<evidence type="ECO:0000256" key="3">
    <source>
        <dbReference type="SAM" id="MobiDB-lite"/>
    </source>
</evidence>
<feature type="compositionally biased region" description="Polar residues" evidence="3">
    <location>
        <begin position="1362"/>
        <end position="1374"/>
    </location>
</feature>
<keyword evidence="2" id="KW-0472">Membrane</keyword>
<evidence type="ECO:0000259" key="4">
    <source>
        <dbReference type="SMART" id="SM00222"/>
    </source>
</evidence>
<feature type="domain" description="SEC7" evidence="4">
    <location>
        <begin position="474"/>
        <end position="687"/>
    </location>
</feature>
<gene>
    <name evidence="5" type="ORF">FSP39_023524</name>
</gene>
<feature type="compositionally biased region" description="Basic and acidic residues" evidence="3">
    <location>
        <begin position="1388"/>
        <end position="1397"/>
    </location>
</feature>
<feature type="compositionally biased region" description="Polar residues" evidence="3">
    <location>
        <begin position="1966"/>
        <end position="1975"/>
    </location>
</feature>
<feature type="region of interest" description="Disordered" evidence="3">
    <location>
        <begin position="1351"/>
        <end position="1397"/>
    </location>
</feature>
<dbReference type="SUPFAM" id="SSF48371">
    <property type="entry name" value="ARM repeat"/>
    <property type="match status" value="1"/>
</dbReference>
<feature type="compositionally biased region" description="Basic and acidic residues" evidence="3">
    <location>
        <begin position="1921"/>
        <end position="1933"/>
    </location>
</feature>